<reference evidence="2" key="1">
    <citation type="submission" date="2022-07" db="EMBL/GenBank/DDBJ databases">
        <title>Genome Sequence of Leucocoprinus birnbaumii.</title>
        <authorList>
            <person name="Buettner E."/>
        </authorList>
    </citation>
    <scope>NUCLEOTIDE SEQUENCE</scope>
    <source>
        <strain evidence="2">VT141</strain>
    </source>
</reference>
<dbReference type="Proteomes" id="UP001213000">
    <property type="component" value="Unassembled WGS sequence"/>
</dbReference>
<evidence type="ECO:0000313" key="2">
    <source>
        <dbReference type="EMBL" id="KAJ3565832.1"/>
    </source>
</evidence>
<comment type="caution">
    <text evidence="2">The sequence shown here is derived from an EMBL/GenBank/DDBJ whole genome shotgun (WGS) entry which is preliminary data.</text>
</comment>
<feature type="compositionally biased region" description="Basic and acidic residues" evidence="1">
    <location>
        <begin position="78"/>
        <end position="94"/>
    </location>
</feature>
<name>A0AAD5YUN1_9AGAR</name>
<dbReference type="EMBL" id="JANIEX010000536">
    <property type="protein sequence ID" value="KAJ3565832.1"/>
    <property type="molecule type" value="Genomic_DNA"/>
</dbReference>
<proteinExistence type="predicted"/>
<sequence>MRPEVDRLELCQAHPQALVLRQSTTPTYSGEKADEDDASSSSSWTHVPLSPPSTRPANSVVLGDRDDQLKNHQGSQNDEDRLEPRQIQELEGSDHSSPWLIVADVPKVTNTASDFSARSPSQSSLLDELTSSPRYGAFADSEDTEPFKNDDDSLENYQVQELQVEDSLSSTPWLVVSVASKVTDAAIDFSTRFQPAALASDKLTAPPPCATAAEAFEATVDEEYQDNRLSRSASGVTTRTDPVASSRVEGSSNSSHSSSPPDSEPAKLSGVLATGTNAPAPARELHPPWDFQDPQPIRDPSLGVPSFHIPRILAKTYQHIVASILSFRDDPVITISDCWDPVYEILGLDPRHLYFNTEPYCPRRNAEEIQIFVSTKMVISRE</sequence>
<organism evidence="2 3">
    <name type="scientific">Leucocoprinus birnbaumii</name>
    <dbReference type="NCBI Taxonomy" id="56174"/>
    <lineage>
        <taxon>Eukaryota</taxon>
        <taxon>Fungi</taxon>
        <taxon>Dikarya</taxon>
        <taxon>Basidiomycota</taxon>
        <taxon>Agaricomycotina</taxon>
        <taxon>Agaricomycetes</taxon>
        <taxon>Agaricomycetidae</taxon>
        <taxon>Agaricales</taxon>
        <taxon>Agaricineae</taxon>
        <taxon>Agaricaceae</taxon>
        <taxon>Leucocoprinus</taxon>
    </lineage>
</organism>
<evidence type="ECO:0000313" key="3">
    <source>
        <dbReference type="Proteomes" id="UP001213000"/>
    </source>
</evidence>
<feature type="compositionally biased region" description="Low complexity" evidence="1">
    <location>
        <begin position="245"/>
        <end position="261"/>
    </location>
</feature>
<protein>
    <submittedName>
        <fullName evidence="2">Uncharacterized protein</fullName>
    </submittedName>
</protein>
<accession>A0AAD5YUN1</accession>
<feature type="region of interest" description="Disordered" evidence="1">
    <location>
        <begin position="223"/>
        <end position="297"/>
    </location>
</feature>
<evidence type="ECO:0000256" key="1">
    <source>
        <dbReference type="SAM" id="MobiDB-lite"/>
    </source>
</evidence>
<keyword evidence="3" id="KW-1185">Reference proteome</keyword>
<gene>
    <name evidence="2" type="ORF">NP233_g7392</name>
</gene>
<feature type="region of interest" description="Disordered" evidence="1">
    <location>
        <begin position="18"/>
        <end position="95"/>
    </location>
</feature>
<dbReference type="AlphaFoldDB" id="A0AAD5YUN1"/>
<feature type="compositionally biased region" description="Polar residues" evidence="1">
    <location>
        <begin position="230"/>
        <end position="240"/>
    </location>
</feature>